<keyword evidence="10" id="KW-1185">Reference proteome</keyword>
<dbReference type="GO" id="GO:0003677">
    <property type="term" value="F:DNA binding"/>
    <property type="evidence" value="ECO:0007669"/>
    <property type="project" value="UniProtKB-KW"/>
</dbReference>
<evidence type="ECO:0000256" key="1">
    <source>
        <dbReference type="ARBA" id="ARBA00009437"/>
    </source>
</evidence>
<sequence>MNNKEYRPTLAQLRTFVTIAENRHFGTAAAKLNISQPSLSQALVALETGLDVQLIERSTRRVIITPAGQSLLPYAKATLEAADVFMAHALGAAGTLHGPLTLGIIPTIAPYILPEILAITQKDFPELQLNIVEDQTKHLLTGLRDGVLDCAILATPNNQAGIQEIPMYTEKFVMVVPEGHELAGKEDLTLDNLRNVDLLLLDDGHCLHDQIVSLCHQIDLNPEESTSTSHTRSASLTTIMQLVSAGMGATLVPESAVDIECSRPGVETAYFSDFVNARRDIGLAFRTSFSRTDDYRLLAASLTQAFHEAIEKL</sequence>
<dbReference type="OrthoDB" id="9775392at2"/>
<dbReference type="EMBL" id="CP011312">
    <property type="protein sequence ID" value="AKE41387.1"/>
    <property type="molecule type" value="Genomic_DNA"/>
</dbReference>
<dbReference type="Pfam" id="PF03466">
    <property type="entry name" value="LysR_substrate"/>
    <property type="match status" value="1"/>
</dbReference>
<dbReference type="InterPro" id="IPR005119">
    <property type="entry name" value="LysR_subst-bd"/>
</dbReference>
<evidence type="ECO:0000259" key="7">
    <source>
        <dbReference type="PROSITE" id="PS50931"/>
    </source>
</evidence>
<evidence type="ECO:0000313" key="10">
    <source>
        <dbReference type="Proteomes" id="UP000033457"/>
    </source>
</evidence>
<dbReference type="InterPro" id="IPR000847">
    <property type="entry name" value="LysR_HTH_N"/>
</dbReference>
<dbReference type="PROSITE" id="PS50931">
    <property type="entry name" value="HTH_LYSR"/>
    <property type="match status" value="1"/>
</dbReference>
<dbReference type="STRING" id="35755.UL82_06105"/>
<comment type="similarity">
    <text evidence="1">Belongs to the LysR transcriptional regulatory family.</text>
</comment>
<keyword evidence="4" id="KW-0010">Activator</keyword>
<dbReference type="PANTHER" id="PTHR30346">
    <property type="entry name" value="TRANSCRIPTIONAL DUAL REGULATOR HCAR-RELATED"/>
    <property type="match status" value="1"/>
</dbReference>
<evidence type="ECO:0000256" key="5">
    <source>
        <dbReference type="ARBA" id="ARBA00023163"/>
    </source>
</evidence>
<dbReference type="HOGENOM" id="CLU_039613_6_4_11"/>
<dbReference type="InterPro" id="IPR036388">
    <property type="entry name" value="WH-like_DNA-bd_sf"/>
</dbReference>
<evidence type="ECO:0000256" key="3">
    <source>
        <dbReference type="ARBA" id="ARBA00023125"/>
    </source>
</evidence>
<dbReference type="SUPFAM" id="SSF53850">
    <property type="entry name" value="Periplasmic binding protein-like II"/>
    <property type="match status" value="1"/>
</dbReference>
<proteinExistence type="inferred from homology"/>
<accession>A0A0F6QZX5</accession>
<feature type="domain" description="HTH lysR-type" evidence="7">
    <location>
        <begin position="8"/>
        <end position="65"/>
    </location>
</feature>
<keyword evidence="2" id="KW-0805">Transcription regulation</keyword>
<gene>
    <name evidence="8" type="primary">oxyR</name>
    <name evidence="9" type="synonym">lysR1</name>
    <name evidence="9" type="ORF">NCTC949_01786</name>
    <name evidence="8" type="ORF">UL82_06105</name>
</gene>
<reference evidence="8 10" key="1">
    <citation type="journal article" date="2015" name="Genome Announc.">
        <title>Complete Genome Sequence of Corynebacterium kutscheri DSM 20755, a Corynebacterial Type Strain with Remarkably Low G+C Content of Chromosomal DNA.</title>
        <authorList>
            <person name="Ruckert C."/>
            <person name="Albersmeier A."/>
            <person name="Winkler A."/>
            <person name="Tauch A."/>
        </authorList>
    </citation>
    <scope>NUCLEOTIDE SEQUENCE [LARGE SCALE GENOMIC DNA]</scope>
    <source>
        <strain evidence="8 10">DSM 20755</strain>
    </source>
</reference>
<protein>
    <recommendedName>
        <fullName evidence="6">Probable hydrogen peroxide-inducible genes activator</fullName>
    </recommendedName>
</protein>
<evidence type="ECO:0000256" key="6">
    <source>
        <dbReference type="ARBA" id="ARBA00040885"/>
    </source>
</evidence>
<dbReference type="Proteomes" id="UP000271380">
    <property type="component" value="Chromosome"/>
</dbReference>
<dbReference type="InterPro" id="IPR036390">
    <property type="entry name" value="WH_DNA-bd_sf"/>
</dbReference>
<dbReference type="GO" id="GO:0003700">
    <property type="term" value="F:DNA-binding transcription factor activity"/>
    <property type="evidence" value="ECO:0007669"/>
    <property type="project" value="InterPro"/>
</dbReference>
<organism evidence="8 10">
    <name type="scientific">Corynebacterium kutscheri</name>
    <dbReference type="NCBI Taxonomy" id="35755"/>
    <lineage>
        <taxon>Bacteria</taxon>
        <taxon>Bacillati</taxon>
        <taxon>Actinomycetota</taxon>
        <taxon>Actinomycetes</taxon>
        <taxon>Mycobacteriales</taxon>
        <taxon>Corynebacteriaceae</taxon>
        <taxon>Corynebacterium</taxon>
    </lineage>
</organism>
<dbReference type="KEGG" id="cku:UL82_06105"/>
<evidence type="ECO:0000256" key="4">
    <source>
        <dbReference type="ARBA" id="ARBA00023159"/>
    </source>
</evidence>
<keyword evidence="5" id="KW-0804">Transcription</keyword>
<dbReference type="Pfam" id="PF00126">
    <property type="entry name" value="HTH_1"/>
    <property type="match status" value="1"/>
</dbReference>
<dbReference type="FunFam" id="1.10.10.10:FF:000001">
    <property type="entry name" value="LysR family transcriptional regulator"/>
    <property type="match status" value="1"/>
</dbReference>
<dbReference type="CDD" id="cd08411">
    <property type="entry name" value="PBP2_OxyR"/>
    <property type="match status" value="1"/>
</dbReference>
<dbReference type="GO" id="GO:0032993">
    <property type="term" value="C:protein-DNA complex"/>
    <property type="evidence" value="ECO:0007669"/>
    <property type="project" value="TreeGrafter"/>
</dbReference>
<dbReference type="RefSeq" id="WP_046439648.1">
    <property type="nucleotide sequence ID" value="NZ_CP011312.1"/>
</dbReference>
<keyword evidence="3" id="KW-0238">DNA-binding</keyword>
<dbReference type="Gene3D" id="1.10.10.10">
    <property type="entry name" value="Winged helix-like DNA-binding domain superfamily/Winged helix DNA-binding domain"/>
    <property type="match status" value="1"/>
</dbReference>
<dbReference type="PANTHER" id="PTHR30346:SF26">
    <property type="entry name" value="HYDROGEN PEROXIDE-INDUCIBLE GENES ACTIVATOR"/>
    <property type="match status" value="1"/>
</dbReference>
<name>A0A0F6QZX5_9CORY</name>
<dbReference type="Proteomes" id="UP000033457">
    <property type="component" value="Chromosome"/>
</dbReference>
<reference evidence="9 11" key="2">
    <citation type="submission" date="2018-12" db="EMBL/GenBank/DDBJ databases">
        <authorList>
            <consortium name="Pathogen Informatics"/>
        </authorList>
    </citation>
    <scope>NUCLEOTIDE SEQUENCE [LARGE SCALE GENOMIC DNA]</scope>
    <source>
        <strain evidence="9 11">NCTC949</strain>
    </source>
</reference>
<evidence type="ECO:0000256" key="2">
    <source>
        <dbReference type="ARBA" id="ARBA00023015"/>
    </source>
</evidence>
<evidence type="ECO:0000313" key="9">
    <source>
        <dbReference type="EMBL" id="VEH08664.1"/>
    </source>
</evidence>
<dbReference type="AlphaFoldDB" id="A0A0F6QZX5"/>
<evidence type="ECO:0000313" key="11">
    <source>
        <dbReference type="Proteomes" id="UP000271380"/>
    </source>
</evidence>
<evidence type="ECO:0000313" key="8">
    <source>
        <dbReference type="EMBL" id="AKE41387.1"/>
    </source>
</evidence>
<dbReference type="SUPFAM" id="SSF46785">
    <property type="entry name" value="Winged helix' DNA-binding domain"/>
    <property type="match status" value="1"/>
</dbReference>
<dbReference type="EMBL" id="LR134377">
    <property type="protein sequence ID" value="VEH08664.1"/>
    <property type="molecule type" value="Genomic_DNA"/>
</dbReference>
<dbReference type="Gene3D" id="3.40.190.10">
    <property type="entry name" value="Periplasmic binding protein-like II"/>
    <property type="match status" value="2"/>
</dbReference>
<dbReference type="PRINTS" id="PR00039">
    <property type="entry name" value="HTHLYSR"/>
</dbReference>